<gene>
    <name evidence="2" type="ORF">TWF481_002454</name>
</gene>
<dbReference type="Proteomes" id="UP001370758">
    <property type="component" value="Unassembled WGS sequence"/>
</dbReference>
<evidence type="ECO:0000313" key="2">
    <source>
        <dbReference type="EMBL" id="KAK6496436.1"/>
    </source>
</evidence>
<protein>
    <submittedName>
        <fullName evidence="2">Uncharacterized protein</fullName>
    </submittedName>
</protein>
<name>A0AAV9VV44_9PEZI</name>
<dbReference type="EMBL" id="JAVHJL010000011">
    <property type="protein sequence ID" value="KAK6496436.1"/>
    <property type="molecule type" value="Genomic_DNA"/>
</dbReference>
<feature type="region of interest" description="Disordered" evidence="1">
    <location>
        <begin position="1"/>
        <end position="31"/>
    </location>
</feature>
<reference evidence="2 3" key="1">
    <citation type="submission" date="2023-08" db="EMBL/GenBank/DDBJ databases">
        <authorList>
            <person name="Palmer J.M."/>
        </authorList>
    </citation>
    <scope>NUCLEOTIDE SEQUENCE [LARGE SCALE GENOMIC DNA]</scope>
    <source>
        <strain evidence="2 3">TWF481</strain>
    </source>
</reference>
<dbReference type="AlphaFoldDB" id="A0AAV9VV44"/>
<evidence type="ECO:0000256" key="1">
    <source>
        <dbReference type="SAM" id="MobiDB-lite"/>
    </source>
</evidence>
<keyword evidence="3" id="KW-1185">Reference proteome</keyword>
<accession>A0AAV9VV44</accession>
<proteinExistence type="predicted"/>
<evidence type="ECO:0000313" key="3">
    <source>
        <dbReference type="Proteomes" id="UP001370758"/>
    </source>
</evidence>
<organism evidence="2 3">
    <name type="scientific">Arthrobotrys musiformis</name>
    <dbReference type="NCBI Taxonomy" id="47236"/>
    <lineage>
        <taxon>Eukaryota</taxon>
        <taxon>Fungi</taxon>
        <taxon>Dikarya</taxon>
        <taxon>Ascomycota</taxon>
        <taxon>Pezizomycotina</taxon>
        <taxon>Orbiliomycetes</taxon>
        <taxon>Orbiliales</taxon>
        <taxon>Orbiliaceae</taxon>
        <taxon>Arthrobotrys</taxon>
    </lineage>
</organism>
<comment type="caution">
    <text evidence="2">The sequence shown here is derived from an EMBL/GenBank/DDBJ whole genome shotgun (WGS) entry which is preliminary data.</text>
</comment>
<sequence length="96" mass="10690">MRLQLQCGSSKEQLEKEEESDEEARNRAECNCPGGKCNSSQQIAVEVDALYYMASYNQLFFERRWPGNESIVRAGLTSGMQQDAAGAALHKAELTD</sequence>